<proteinExistence type="inferred from homology"/>
<feature type="domain" description="Acyl-CoA dehydrogenase/oxidase N-terminal" evidence="9">
    <location>
        <begin position="11"/>
        <end position="116"/>
    </location>
</feature>
<dbReference type="Gene3D" id="2.40.110.10">
    <property type="entry name" value="Butyryl-CoA Dehydrogenase, subunit A, domain 2"/>
    <property type="match status" value="1"/>
</dbReference>
<sequence length="399" mass="45074">MNPNATITDEQFEAYLAQIRALVEGPFEELQKEVEVTNAFPDEFYELARENDLYRFYLPACYGGWNLSELEILRVQEEFSRGPGGMRMHLHHAADMNWRILDDYGKPELKARHMQRFQDKGVYCNFAITEQTGGTGADIHATALKQPDGTYLLNGEKWLISHTDCSDFTYVIAVTDPASDKDSRLSAFFVPNDAPGFEVVPMPHMMGCRGAGHAALRFTDVRLDPLYLLGEEGQGMEVAIHSLSVSRVHIAMSNLGMAQRMLEISLKRAQDRVTFGKPIAARQMIKAKIADMQKMVHVLRCAVYDFARDFDRDPHNPQITEKAAICKLFSIDTVKLVSDEMLEIFGGDGYFEDCPYGPVERLYRDCRAMWLEEGAPCVQRITIAREAEARGGALDYTFA</sequence>
<keyword evidence="3 6" id="KW-0285">Flavoprotein</keyword>
<dbReference type="Pfam" id="PF02771">
    <property type="entry name" value="Acyl-CoA_dh_N"/>
    <property type="match status" value="1"/>
</dbReference>
<keyword evidence="4 6" id="KW-0274">FAD</keyword>
<evidence type="ECO:0000313" key="10">
    <source>
        <dbReference type="EMBL" id="RDB68658.1"/>
    </source>
</evidence>
<dbReference type="GO" id="GO:0033539">
    <property type="term" value="P:fatty acid beta-oxidation using acyl-CoA dehydrogenase"/>
    <property type="evidence" value="ECO:0007669"/>
    <property type="project" value="TreeGrafter"/>
</dbReference>
<dbReference type="InterPro" id="IPR036250">
    <property type="entry name" value="AcylCo_DH-like_C"/>
</dbReference>
<dbReference type="AlphaFoldDB" id="A0A3N0IWE9"/>
<dbReference type="OrthoDB" id="3404950at2"/>
<dbReference type="EMBL" id="QICC01000040">
    <property type="protein sequence ID" value="RNM41334.1"/>
    <property type="molecule type" value="Genomic_DNA"/>
</dbReference>
<dbReference type="PIRSF" id="PIRSF016578">
    <property type="entry name" value="HsaA"/>
    <property type="match status" value="1"/>
</dbReference>
<comment type="cofactor">
    <cofactor evidence="1 6">
        <name>FAD</name>
        <dbReference type="ChEBI" id="CHEBI:57692"/>
    </cofactor>
</comment>
<gene>
    <name evidence="10" type="ORF">C1876_09400</name>
    <name evidence="11" type="ORF">DMP09_10160</name>
</gene>
<evidence type="ECO:0000313" key="13">
    <source>
        <dbReference type="Proteomes" id="UP000270112"/>
    </source>
</evidence>
<dbReference type="CDD" id="cd00567">
    <property type="entry name" value="ACAD"/>
    <property type="match status" value="1"/>
</dbReference>
<evidence type="ECO:0000256" key="4">
    <source>
        <dbReference type="ARBA" id="ARBA00022827"/>
    </source>
</evidence>
<evidence type="ECO:0000259" key="8">
    <source>
        <dbReference type="Pfam" id="PF02770"/>
    </source>
</evidence>
<dbReference type="InterPro" id="IPR013786">
    <property type="entry name" value="AcylCoA_DH/ox_N"/>
</dbReference>
<evidence type="ECO:0000256" key="3">
    <source>
        <dbReference type="ARBA" id="ARBA00022630"/>
    </source>
</evidence>
<dbReference type="RefSeq" id="WP_114546468.1">
    <property type="nucleotide sequence ID" value="NZ_PPTT01000014.1"/>
</dbReference>
<comment type="caution">
    <text evidence="11">The sequence shown here is derived from an EMBL/GenBank/DDBJ whole genome shotgun (WGS) entry which is preliminary data.</text>
</comment>
<dbReference type="InterPro" id="IPR050741">
    <property type="entry name" value="Acyl-CoA_dehydrogenase"/>
</dbReference>
<reference evidence="13" key="2">
    <citation type="submission" date="2018-05" db="EMBL/GenBank/DDBJ databases">
        <title>Genome Sequencing of selected type strains of the family Eggerthellaceae.</title>
        <authorList>
            <person name="Danylec N."/>
            <person name="Stoll D.A."/>
            <person name="Doetsch A."/>
            <person name="Huch M."/>
        </authorList>
    </citation>
    <scope>NUCLEOTIDE SEQUENCE [LARGE SCALE GENOMIC DNA]</scope>
    <source>
        <strain evidence="13">DSM 16107</strain>
    </source>
</reference>
<dbReference type="SUPFAM" id="SSF47203">
    <property type="entry name" value="Acyl-CoA dehydrogenase C-terminal domain-like"/>
    <property type="match status" value="1"/>
</dbReference>
<dbReference type="GO" id="GO:0005737">
    <property type="term" value="C:cytoplasm"/>
    <property type="evidence" value="ECO:0007669"/>
    <property type="project" value="TreeGrafter"/>
</dbReference>
<dbReference type="InterPro" id="IPR009100">
    <property type="entry name" value="AcylCoA_DH/oxidase_NM_dom_sf"/>
</dbReference>
<dbReference type="InterPro" id="IPR006091">
    <property type="entry name" value="Acyl-CoA_Oxase/DH_mid-dom"/>
</dbReference>
<comment type="similarity">
    <text evidence="2 6">Belongs to the acyl-CoA dehydrogenase family.</text>
</comment>
<evidence type="ECO:0000256" key="2">
    <source>
        <dbReference type="ARBA" id="ARBA00009347"/>
    </source>
</evidence>
<dbReference type="SUPFAM" id="SSF56645">
    <property type="entry name" value="Acyl-CoA dehydrogenase NM domain-like"/>
    <property type="match status" value="1"/>
</dbReference>
<evidence type="ECO:0000313" key="12">
    <source>
        <dbReference type="Proteomes" id="UP000253817"/>
    </source>
</evidence>
<evidence type="ECO:0000256" key="1">
    <source>
        <dbReference type="ARBA" id="ARBA00001974"/>
    </source>
</evidence>
<organism evidence="11 13">
    <name type="scientific">Eggerthella sinensis</name>
    <dbReference type="NCBI Taxonomy" id="242230"/>
    <lineage>
        <taxon>Bacteria</taxon>
        <taxon>Bacillati</taxon>
        <taxon>Actinomycetota</taxon>
        <taxon>Coriobacteriia</taxon>
        <taxon>Eggerthellales</taxon>
        <taxon>Eggerthellaceae</taxon>
        <taxon>Eggerthella</taxon>
    </lineage>
</organism>
<evidence type="ECO:0000259" key="9">
    <source>
        <dbReference type="Pfam" id="PF02771"/>
    </source>
</evidence>
<evidence type="ECO:0000256" key="5">
    <source>
        <dbReference type="ARBA" id="ARBA00023002"/>
    </source>
</evidence>
<dbReference type="Pfam" id="PF00441">
    <property type="entry name" value="Acyl-CoA_dh_1"/>
    <property type="match status" value="1"/>
</dbReference>
<reference evidence="10 12" key="1">
    <citation type="journal article" date="2018" name="Elife">
        <title>Discovery and characterization of a prevalent human gut bacterial enzyme sufficient for the inactivation of a family of plant toxins.</title>
        <authorList>
            <person name="Koppel N."/>
            <person name="Bisanz J.E."/>
            <person name="Pandelia M.E."/>
            <person name="Turnbaugh P.J."/>
            <person name="Balskus E.P."/>
        </authorList>
    </citation>
    <scope>NUCLEOTIDE SEQUENCE [LARGE SCALE GENOMIC DNA]</scope>
    <source>
        <strain evidence="10 12">DSM 16107</strain>
    </source>
</reference>
<keyword evidence="12" id="KW-1185">Reference proteome</keyword>
<evidence type="ECO:0000313" key="11">
    <source>
        <dbReference type="EMBL" id="RNM41334.1"/>
    </source>
</evidence>
<dbReference type="Pfam" id="PF02770">
    <property type="entry name" value="Acyl-CoA_dh_M"/>
    <property type="match status" value="1"/>
</dbReference>
<dbReference type="InterPro" id="IPR009075">
    <property type="entry name" value="AcylCo_DH/oxidase_C"/>
</dbReference>
<keyword evidence="5 6" id="KW-0560">Oxidoreductase</keyword>
<dbReference type="PANTHER" id="PTHR48083">
    <property type="entry name" value="MEDIUM-CHAIN SPECIFIC ACYL-COA DEHYDROGENASE, MITOCHONDRIAL-RELATED"/>
    <property type="match status" value="1"/>
</dbReference>
<evidence type="ECO:0000259" key="7">
    <source>
        <dbReference type="Pfam" id="PF00441"/>
    </source>
</evidence>
<evidence type="ECO:0000256" key="6">
    <source>
        <dbReference type="RuleBase" id="RU362125"/>
    </source>
</evidence>
<dbReference type="Gene3D" id="1.10.540.10">
    <property type="entry name" value="Acyl-CoA dehydrogenase/oxidase, N-terminal domain"/>
    <property type="match status" value="1"/>
</dbReference>
<dbReference type="GO" id="GO:0003995">
    <property type="term" value="F:acyl-CoA dehydrogenase activity"/>
    <property type="evidence" value="ECO:0007669"/>
    <property type="project" value="TreeGrafter"/>
</dbReference>
<dbReference type="Proteomes" id="UP000270112">
    <property type="component" value="Unassembled WGS sequence"/>
</dbReference>
<dbReference type="EMBL" id="PPTT01000014">
    <property type="protein sequence ID" value="RDB68658.1"/>
    <property type="molecule type" value="Genomic_DNA"/>
</dbReference>
<feature type="domain" description="Acyl-CoA dehydrogenase/oxidase C-terminal" evidence="7">
    <location>
        <begin position="233"/>
        <end position="386"/>
    </location>
</feature>
<feature type="domain" description="Acyl-CoA oxidase/dehydrogenase middle" evidence="8">
    <location>
        <begin position="126"/>
        <end position="221"/>
    </location>
</feature>
<name>A0A3N0IWE9_9ACTN</name>
<accession>A0A3N0IWE9</accession>
<protein>
    <submittedName>
        <fullName evidence="11">Acyl-CoA dehydrogenase</fullName>
    </submittedName>
</protein>
<dbReference type="InterPro" id="IPR046373">
    <property type="entry name" value="Acyl-CoA_Oxase/DH_mid-dom_sf"/>
</dbReference>
<reference evidence="11" key="3">
    <citation type="journal article" date="2019" name="Microbiol. Resour. Announc.">
        <title>Draft Genome Sequences of Type Strains of Gordonibacter faecihominis, Paraeggerthella hongkongensis, Parvibacter caecicola,Slackia equolifaciens, Slackia faecicanis, and Slackia isoflavoniconvertens.</title>
        <authorList>
            <person name="Danylec N."/>
            <person name="Stoll D.A."/>
            <person name="Dotsch A."/>
            <person name="Huch M."/>
        </authorList>
    </citation>
    <scope>NUCLEOTIDE SEQUENCE</scope>
    <source>
        <strain evidence="11">DSM 16107</strain>
    </source>
</reference>
<dbReference type="InterPro" id="IPR037069">
    <property type="entry name" value="AcylCoA_DH/ox_N_sf"/>
</dbReference>
<dbReference type="PANTHER" id="PTHR48083:SF2">
    <property type="entry name" value="MEDIUM-CHAIN SPECIFIC ACYL-COA DEHYDROGENASE, MITOCHONDRIAL"/>
    <property type="match status" value="1"/>
</dbReference>
<dbReference type="Proteomes" id="UP000253817">
    <property type="component" value="Unassembled WGS sequence"/>
</dbReference>
<dbReference type="GO" id="GO:0050660">
    <property type="term" value="F:flavin adenine dinucleotide binding"/>
    <property type="evidence" value="ECO:0007669"/>
    <property type="project" value="InterPro"/>
</dbReference>
<dbReference type="Gene3D" id="1.20.140.10">
    <property type="entry name" value="Butyryl-CoA Dehydrogenase, subunit A, domain 3"/>
    <property type="match status" value="1"/>
</dbReference>